<evidence type="ECO:0008006" key="4">
    <source>
        <dbReference type="Google" id="ProtNLM"/>
    </source>
</evidence>
<accession>A0A7W4QAI0</accession>
<name>A0A7W4QAI0_9GAMM</name>
<dbReference type="EMBL" id="JACJUD010000003">
    <property type="protein sequence ID" value="MBB2495659.1"/>
    <property type="molecule type" value="Genomic_DNA"/>
</dbReference>
<dbReference type="AlphaFoldDB" id="A0A7W4QAI0"/>
<feature type="chain" id="PRO_5030803935" description="CSLREA domain-containing protein" evidence="1">
    <location>
        <begin position="23"/>
        <end position="444"/>
    </location>
</feature>
<keyword evidence="1" id="KW-0732">Signal</keyword>
<comment type="caution">
    <text evidence="2">The sequence shown here is derived from an EMBL/GenBank/DDBJ whole genome shotgun (WGS) entry which is preliminary data.</text>
</comment>
<dbReference type="Proteomes" id="UP000542720">
    <property type="component" value="Unassembled WGS sequence"/>
</dbReference>
<reference evidence="2 3" key="1">
    <citation type="submission" date="2020-08" db="EMBL/GenBank/DDBJ databases">
        <authorList>
            <person name="Kim C.M."/>
        </authorList>
    </citation>
    <scope>NUCLEOTIDE SEQUENCE [LARGE SCALE GENOMIC DNA]</scope>
    <source>
        <strain evidence="2 3">UL070</strain>
    </source>
</reference>
<organism evidence="2 3">
    <name type="scientific">Aquipseudomonas ullengensis</name>
    <dbReference type="NCBI Taxonomy" id="2759166"/>
    <lineage>
        <taxon>Bacteria</taxon>
        <taxon>Pseudomonadati</taxon>
        <taxon>Pseudomonadota</taxon>
        <taxon>Gammaproteobacteria</taxon>
        <taxon>Pseudomonadales</taxon>
        <taxon>Pseudomonadaceae</taxon>
        <taxon>Aquipseudomonas</taxon>
    </lineage>
</organism>
<dbReference type="InterPro" id="IPR059226">
    <property type="entry name" value="Choice_anch_Q_dom"/>
</dbReference>
<dbReference type="SUPFAM" id="SSF51126">
    <property type="entry name" value="Pectin lyase-like"/>
    <property type="match status" value="1"/>
</dbReference>
<proteinExistence type="predicted"/>
<protein>
    <recommendedName>
        <fullName evidence="4">CSLREA domain-containing protein</fullName>
    </recommendedName>
</protein>
<sequence>MRPSVSALACASVLALSEVVVAQDFRVNRFDDQFDGVCDAHCSLRDAVSVHNQSGGADRIVLTAGTYSLTLPPEYGVDGDVYDEDQNLNGDLDVLSGSLTLLGAGRQDTIIDAGGIDRLFEVAAGAVLNVNDLTLRNGFTSTDGAGIENRGQVVVHRSLLAGNRIWYLWNGIHRGGAIYNEGALEVYDSVFDGNSIGVFDLGLALGGAVFNAGRLSVRDTLFRSNVVITTDSTSVGAALFNIGEASVARVAILGSRAEGDHGVAVRNAGSGVLTLSNATVSTSSSRNNWYGAVANGGAYPLLYQGTPRMKLLHVTIADNQGAGLHNQGLLEARNSLIVANQSVNCSNQGTILQARGVLLGFDSSTCPADIYVDNQDVYGKVIYALADNSAGLPVFSLPPASPALDAGQGTCAIVDQRGYPRPADGDGDGLGVCDIGAYERGPKR</sequence>
<dbReference type="InterPro" id="IPR011050">
    <property type="entry name" value="Pectin_lyase_fold/virulence"/>
</dbReference>
<evidence type="ECO:0000313" key="2">
    <source>
        <dbReference type="EMBL" id="MBB2495659.1"/>
    </source>
</evidence>
<keyword evidence="3" id="KW-1185">Reference proteome</keyword>
<evidence type="ECO:0000256" key="1">
    <source>
        <dbReference type="SAM" id="SignalP"/>
    </source>
</evidence>
<dbReference type="NCBIfam" id="NF041518">
    <property type="entry name" value="choice_anch_Q"/>
    <property type="match status" value="1"/>
</dbReference>
<evidence type="ECO:0000313" key="3">
    <source>
        <dbReference type="Proteomes" id="UP000542720"/>
    </source>
</evidence>
<feature type="signal peptide" evidence="1">
    <location>
        <begin position="1"/>
        <end position="22"/>
    </location>
</feature>
<dbReference type="RefSeq" id="WP_183089187.1">
    <property type="nucleotide sequence ID" value="NZ_JACJUD010000003.1"/>
</dbReference>
<gene>
    <name evidence="2" type="ORF">H3H51_11580</name>
</gene>